<dbReference type="AlphaFoldDB" id="A0A9X4S5K6"/>
<dbReference type="RefSeq" id="WP_278229127.1">
    <property type="nucleotide sequence ID" value="NZ_JAOWLY010000009.1"/>
</dbReference>
<accession>A0A9X4S5K6</accession>
<dbReference type="EMBL" id="JAOWLY010000009">
    <property type="protein sequence ID" value="MDG4984412.1"/>
    <property type="molecule type" value="Genomic_DNA"/>
</dbReference>
<proteinExistence type="predicted"/>
<evidence type="ECO:0000313" key="2">
    <source>
        <dbReference type="Proteomes" id="UP001152614"/>
    </source>
</evidence>
<dbReference type="Proteomes" id="UP001152614">
    <property type="component" value="Unassembled WGS sequence"/>
</dbReference>
<name>A0A9X4S5K6_9LACT</name>
<reference evidence="1" key="2">
    <citation type="journal article" date="2023" name="Food Microbiol.">
        <title>Evaluation of the fermentation potential of lactic acid bacteria isolated from herbs, fruits and vegetables as starter cultures in nut-based milk alternatives.</title>
        <authorList>
            <person name="Huang W."/>
            <person name="Dong A."/>
            <person name="Pham H.T."/>
            <person name="Zhou C."/>
            <person name="Huo Z."/>
            <person name="Watjen A.P."/>
            <person name="Prakash S."/>
            <person name="Bang-Berthelsen C.H."/>
            <person name="Turner M.S."/>
        </authorList>
    </citation>
    <scope>NUCLEOTIDE SEQUENCE</scope>
    <source>
        <strain evidence="1">3</strain>
    </source>
</reference>
<evidence type="ECO:0000313" key="1">
    <source>
        <dbReference type="EMBL" id="MDG4984412.1"/>
    </source>
</evidence>
<evidence type="ECO:0008006" key="3">
    <source>
        <dbReference type="Google" id="ProtNLM"/>
    </source>
</evidence>
<protein>
    <recommendedName>
        <fullName evidence="3">DUF4325 domain-containing protein</fullName>
    </recommendedName>
</protein>
<comment type="caution">
    <text evidence="1">The sequence shown here is derived from an EMBL/GenBank/DDBJ whole genome shotgun (WGS) entry which is preliminary data.</text>
</comment>
<sequence>MRIILNFDKTTSRLAGNPYGKEVYHSQVEDKYINYSEPLTVVFPDNIKKVASSFVQGFFTVLVSKIGYEGIEEKVTIEAGSPKIAEDILGRIR</sequence>
<reference evidence="1" key="1">
    <citation type="submission" date="2022-10" db="EMBL/GenBank/DDBJ databases">
        <authorList>
            <person name="Turner M.S."/>
            <person name="Huang W."/>
        </authorList>
    </citation>
    <scope>NUCLEOTIDE SEQUENCE</scope>
    <source>
        <strain evidence="1">3</strain>
    </source>
</reference>
<gene>
    <name evidence="1" type="ORF">OGZ51_09680</name>
</gene>
<organism evidence="1 2">
    <name type="scientific">Lactococcus lactis</name>
    <dbReference type="NCBI Taxonomy" id="1358"/>
    <lineage>
        <taxon>Bacteria</taxon>
        <taxon>Bacillati</taxon>
        <taxon>Bacillota</taxon>
        <taxon>Bacilli</taxon>
        <taxon>Lactobacillales</taxon>
        <taxon>Streptococcaceae</taxon>
        <taxon>Lactococcus</taxon>
    </lineage>
</organism>